<dbReference type="Gene3D" id="2.60.120.200">
    <property type="match status" value="1"/>
</dbReference>
<evidence type="ECO:0000256" key="4">
    <source>
        <dbReference type="ARBA" id="ARBA00023157"/>
    </source>
</evidence>
<dbReference type="PROSITE" id="PS00615">
    <property type="entry name" value="C_TYPE_LECTIN_1"/>
    <property type="match status" value="1"/>
</dbReference>
<dbReference type="EMBL" id="JAIPUX010005291">
    <property type="protein sequence ID" value="KAH0615634.1"/>
    <property type="molecule type" value="Genomic_DNA"/>
</dbReference>
<dbReference type="PANTHER" id="PTHR45710:SF36">
    <property type="entry name" value="C-TYPE LECTIN DOMAIN-CONTAINING PROTEIN"/>
    <property type="match status" value="1"/>
</dbReference>
<keyword evidence="4" id="KW-1015">Disulfide bond</keyword>
<dbReference type="SMART" id="SM00159">
    <property type="entry name" value="PTX"/>
    <property type="match status" value="1"/>
</dbReference>
<protein>
    <submittedName>
        <fullName evidence="8">Uncharacterized protein</fullName>
    </submittedName>
</protein>
<dbReference type="InterPro" id="IPR016187">
    <property type="entry name" value="CTDL_fold"/>
</dbReference>
<dbReference type="PROSITE" id="PS51828">
    <property type="entry name" value="PTX_2"/>
    <property type="match status" value="1"/>
</dbReference>
<dbReference type="Pfam" id="PF00059">
    <property type="entry name" value="Lectin_C"/>
    <property type="match status" value="4"/>
</dbReference>
<dbReference type="PROSITE" id="PS50041">
    <property type="entry name" value="C_TYPE_LECTIN_2"/>
    <property type="match status" value="4"/>
</dbReference>
<keyword evidence="3" id="KW-0964">Secreted</keyword>
<dbReference type="InterPro" id="IPR001304">
    <property type="entry name" value="C-type_lectin-like"/>
</dbReference>
<evidence type="ECO:0000259" key="7">
    <source>
        <dbReference type="PROSITE" id="PS51828"/>
    </source>
</evidence>
<dbReference type="InterPro" id="IPR018378">
    <property type="entry name" value="C-type_lectin_CS"/>
</dbReference>
<comment type="caution">
    <text evidence="5">Lacks conserved residue(s) required for the propagation of feature annotation.</text>
</comment>
<feature type="domain" description="C-type lectin" evidence="6">
    <location>
        <begin position="68"/>
        <end position="187"/>
    </location>
</feature>
<evidence type="ECO:0000313" key="9">
    <source>
        <dbReference type="Proteomes" id="UP000826234"/>
    </source>
</evidence>
<evidence type="ECO:0000256" key="5">
    <source>
        <dbReference type="PROSITE-ProRule" id="PRU01172"/>
    </source>
</evidence>
<dbReference type="InterPro" id="IPR016186">
    <property type="entry name" value="C-type_lectin-like/link_sf"/>
</dbReference>
<evidence type="ECO:0000256" key="2">
    <source>
        <dbReference type="ARBA" id="ARBA00004613"/>
    </source>
</evidence>
<organism evidence="8 9">
    <name type="scientific">Phrynosoma platyrhinos</name>
    <name type="common">Desert horned lizard</name>
    <dbReference type="NCBI Taxonomy" id="52577"/>
    <lineage>
        <taxon>Eukaryota</taxon>
        <taxon>Metazoa</taxon>
        <taxon>Chordata</taxon>
        <taxon>Craniata</taxon>
        <taxon>Vertebrata</taxon>
        <taxon>Euteleostomi</taxon>
        <taxon>Lepidosauria</taxon>
        <taxon>Squamata</taxon>
        <taxon>Bifurcata</taxon>
        <taxon>Unidentata</taxon>
        <taxon>Episquamata</taxon>
        <taxon>Toxicofera</taxon>
        <taxon>Iguania</taxon>
        <taxon>Phrynosomatidae</taxon>
        <taxon>Phrynosomatinae</taxon>
        <taxon>Phrynosoma</taxon>
    </lineage>
</organism>
<dbReference type="InterPro" id="IPR001759">
    <property type="entry name" value="PTX_dom"/>
</dbReference>
<evidence type="ECO:0000313" key="8">
    <source>
        <dbReference type="EMBL" id="KAH0615634.1"/>
    </source>
</evidence>
<dbReference type="Proteomes" id="UP000826234">
    <property type="component" value="Unassembled WGS sequence"/>
</dbReference>
<dbReference type="SUPFAM" id="SSF56436">
    <property type="entry name" value="C-type lectin-like"/>
    <property type="match status" value="5"/>
</dbReference>
<keyword evidence="9" id="KW-1185">Reference proteome</keyword>
<dbReference type="Pfam" id="PF00354">
    <property type="entry name" value="Pentaxin"/>
    <property type="match status" value="1"/>
</dbReference>
<comment type="subcellular location">
    <subcellularLocation>
        <location evidence="1">Cell membrane</location>
        <topology evidence="1">Single-pass type II membrane protein</topology>
    </subcellularLocation>
    <subcellularLocation>
        <location evidence="2">Secreted</location>
    </subcellularLocation>
</comment>
<proteinExistence type="predicted"/>
<dbReference type="PANTHER" id="PTHR45710">
    <property type="entry name" value="C-TYPE LECTIN DOMAIN-CONTAINING PROTEIN 180"/>
    <property type="match status" value="1"/>
</dbReference>
<dbReference type="Gene3D" id="3.10.100.10">
    <property type="entry name" value="Mannose-Binding Protein A, subunit A"/>
    <property type="match status" value="5"/>
</dbReference>
<dbReference type="CDD" id="cd00037">
    <property type="entry name" value="CLECT"/>
    <property type="match status" value="4"/>
</dbReference>
<dbReference type="SMART" id="SM00034">
    <property type="entry name" value="CLECT"/>
    <property type="match status" value="4"/>
</dbReference>
<evidence type="ECO:0000259" key="6">
    <source>
        <dbReference type="PROSITE" id="PS50041"/>
    </source>
</evidence>
<evidence type="ECO:0000256" key="3">
    <source>
        <dbReference type="ARBA" id="ARBA00022525"/>
    </source>
</evidence>
<gene>
    <name evidence="8" type="ORF">JD844_005095</name>
</gene>
<feature type="domain" description="C-type lectin" evidence="6">
    <location>
        <begin position="755"/>
        <end position="875"/>
    </location>
</feature>
<feature type="domain" description="C-type lectin" evidence="6">
    <location>
        <begin position="1239"/>
        <end position="1334"/>
    </location>
</feature>
<accession>A0ABQ7SE73</accession>
<evidence type="ECO:0000256" key="1">
    <source>
        <dbReference type="ARBA" id="ARBA00004401"/>
    </source>
</evidence>
<dbReference type="SUPFAM" id="SSF49899">
    <property type="entry name" value="Concanavalin A-like lectins/glucanases"/>
    <property type="match status" value="1"/>
</dbReference>
<feature type="domain" description="Pentraxin (PTX)" evidence="7">
    <location>
        <begin position="421"/>
        <end position="636"/>
    </location>
</feature>
<dbReference type="InterPro" id="IPR050828">
    <property type="entry name" value="C-type_lectin/matrix_domain"/>
</dbReference>
<name>A0ABQ7SE73_PHRPL</name>
<feature type="domain" description="C-type lectin" evidence="6">
    <location>
        <begin position="1352"/>
        <end position="1467"/>
    </location>
</feature>
<comment type="caution">
    <text evidence="8">The sequence shown here is derived from an EMBL/GenBank/DDBJ whole genome shotgun (WGS) entry which is preliminary data.</text>
</comment>
<reference evidence="8 9" key="1">
    <citation type="journal article" date="2022" name="Gigascience">
        <title>A chromosome-level genome assembly and annotation of the desert horned lizard, Phrynosoma platyrhinos, provides insight into chromosomal rearrangements among reptiles.</title>
        <authorList>
            <person name="Koochekian N."/>
            <person name="Ascanio A."/>
            <person name="Farleigh K."/>
            <person name="Card D.C."/>
            <person name="Schield D.R."/>
            <person name="Castoe T.A."/>
            <person name="Jezkova T."/>
        </authorList>
    </citation>
    <scope>NUCLEOTIDE SEQUENCE [LARGE SCALE GENOMIC DNA]</scope>
    <source>
        <strain evidence="8">NK-2021</strain>
    </source>
</reference>
<dbReference type="InterPro" id="IPR013320">
    <property type="entry name" value="ConA-like_dom_sf"/>
</dbReference>
<sequence>MRLCPEDAAVEAQRLWKANSGAGCSFRAMALSVSGGEGLLQKVLQVALVFTMASSVLAPCPSRWIPYREELCLYLPASPALSWEEARVFCQDWKAQLVVIKDHNKQMFLMDLADSAGGHASHYWIGLAWQEASAQLTWLDGTTVSQSWYSNWLPGHPKKEHCVQFVGIYTGQWRDWDCSTNSAFICEMPVKDAFPGSIRKVRFRSQCYAFHFPSFREWRSWREAQALCQESGEGLAIIHDGEMNAFLSAAIHSPSAISLVQMLFLRRAGTCGSGCASAPPGSGVTHRPLTMSGGIQLARFPLPGGLGQHATADVTFSLSAHSVCFLSLTGLQGNGTLFLLSLHANGTQVHGSILSELRGFSVHKNFPHASFLPGLNTWTFITYPDGVASFFNHQEHFRLSGAQGISFAQLSSLQITGVTVANASLEYGLSSELSFPGGSGLQLENAIQRYLGNFTVGLWLRSAATHAAKMCLVNYSLKWRQSEFALFLLSPSGLEFHIKGVTMFSSTRAFLLDGSWHHLSISVSNTPGLPPFEVFVDGEPWEPYSAASTSVFLWRGLSLGGKLSVGQLEVDSRGTNFYKGDLSEVNLWDQALSGHSVKQLAASRTKWKYPGNVVSWTQLVAKKPPHLHILTPSSEPETAFVWFGLLRLRGKRSVLCADSEQLLVYIVPLLAQCPSRAFWGLQLNGRLRNVADPPFCLLVATDGVYLEISWDCSADAKHSFRLLPDQRLQNLHSGSCVFQDVINVHCPQSPGWRSWKDKCLFLVLDVALEWSRALTFCQRFHGGSLLTLSSPRDLVLLQEELQVSIWTGLHSSSSSNRNSSRRDLLSWADQSPFNAALQRFIFSWGPSGRTVCMLALSTGFLKAEPCHRPHRWICQASHQSDLYVTFPGRSFYGALSADLSFPSLQVAQRQCSALGKGCDVVVSTSAGHQLSLGRRFVTLEGPAATDPAAAIHVKTRCSPGYSGQDCQSMCPPCEPRLSCNPLTGRCDGFLHYRQAPAVAYSLKCLPLESWVYEHGTCLSLERYSSQKEAAAVCQRYLGATVWKVRHLQQKAPDGSSGLQGGDLEPSGFLWACQRAEDVELPSFREKLLVSLRGVTPQQRHALLQEARDACYLQKEGCGGILSLDGAHYTVAGSVLVDSPGSGALLSIKTGCSLGFCGERCQRACSPCLSTRVYNPLTGQCDGLLRCVRRSGPLCLYGRGTSPDTEYKVMIGWRTEEQSSFQKMRDCGAPPLSKLSIALCRAKPSPVDSDGQLLELLSPSQAWVAAMVQKDSWTGLNDADRDGTWTWAEGQAAHLPLPWLADVQLTMGDCLEIKLQAKQNLAVSPCSEHKAWVCKGTWGHQSSCPTEPGWRQWNGSCYFWDTLSVSGWHEARDNCRRFRNTELLYLTSLQERDWVRSNFQGSFWTGLNDLQEESVFRWTTQEPLSEHVAQYLRDDMADGGLKDCVWLDMASGLFHDANCEEARAFLCKGSEDTDWFEERPGLSVVKGDPVQLFPSAGSLDLAKQECLQERHVCVAVLRSGSGFYLISSMDRIVSKPDSALYVWTICAEGFSGPDCRRALERPSRPACDCSGRFQTTAEKVCGVLVRTCVDDCRRLTAWSNCSLCLPACTEASLSHLDPEEVALITMIQFKVSHSLNLTEEDERDQRNSSKIIYDAKYP</sequence>